<dbReference type="InterPro" id="IPR021852">
    <property type="entry name" value="DUF3456"/>
</dbReference>
<reference evidence="8" key="2">
    <citation type="submission" date="2021-04" db="EMBL/GenBank/DDBJ databases">
        <title>Genome-wide patterns of bracovirus chromosomal integration into multiple host tissues during parasitism.</title>
        <authorList>
            <person name="Chebbi M.A.C."/>
        </authorList>
    </citation>
    <scope>NUCLEOTIDE SEQUENCE</scope>
    <source>
        <tissue evidence="8">Whole body</tissue>
    </source>
</reference>
<dbReference type="PROSITE" id="PS50026">
    <property type="entry name" value="EGF_3"/>
    <property type="match status" value="1"/>
</dbReference>
<sequence>MKYIKFILLFLTLTSCSILNSTASLQPPTDVKAEKLRSEQLPDCAACRVLIESFQKGIEKTKRGKFEGGDTAWEEDNQKSYARSEVRLTEIQENLCKDVVRGKIQCQELAEDLETTIEEWWFKHQDLHPDIFAYICVDFTGRCCQKDRWGKDCAECPGYPDNVCGNNGKCRGAGTRKGNGTCHCDKGYTGEHCNECDKKYYQSYKDETKLLCSSCHEACVDGCTGAGSTDCQGECKKGWVVNQEKGGCADVNECVKSDKYCPGNQFCVNKDGGYSCLKCDRACNGCIADGPDMCVKCADGYEKKDNICINPDILGRKQRENWARYATYFGLCLATYIILQGNVYAASAIGLMVALYISVSEYMIANTDIQHTTPNVDFLPPTNLI</sequence>
<evidence type="ECO:0000256" key="6">
    <source>
        <dbReference type="SAM" id="SignalP"/>
    </source>
</evidence>
<dbReference type="EMBL" id="JAAOIC020000039">
    <property type="protein sequence ID" value="KAG8039284.1"/>
    <property type="molecule type" value="Genomic_DNA"/>
</dbReference>
<protein>
    <recommendedName>
        <fullName evidence="7">EGF-like domain-containing protein</fullName>
    </recommendedName>
</protein>
<dbReference type="InterPro" id="IPR018097">
    <property type="entry name" value="EGF_Ca-bd_CS"/>
</dbReference>
<dbReference type="AlphaFoldDB" id="A0A8J5R6P1"/>
<comment type="caution">
    <text evidence="4">Lacks conserved residue(s) required for the propagation of feature annotation.</text>
</comment>
<keyword evidence="3 4" id="KW-1015">Disulfide bond</keyword>
<keyword evidence="5" id="KW-0472">Membrane</keyword>
<dbReference type="PROSITE" id="PS00022">
    <property type="entry name" value="EGF_1"/>
    <property type="match status" value="1"/>
</dbReference>
<feature type="transmembrane region" description="Helical" evidence="5">
    <location>
        <begin position="328"/>
        <end position="357"/>
    </location>
</feature>
<dbReference type="SMART" id="SM00261">
    <property type="entry name" value="FU"/>
    <property type="match status" value="2"/>
</dbReference>
<feature type="disulfide bond" evidence="4">
    <location>
        <begin position="184"/>
        <end position="193"/>
    </location>
</feature>
<gene>
    <name evidence="8" type="ORF">G9C98_003591</name>
</gene>
<reference evidence="8" key="1">
    <citation type="submission" date="2020-03" db="EMBL/GenBank/DDBJ databases">
        <authorList>
            <person name="Chebbi M.A."/>
            <person name="Drezen J.M."/>
        </authorList>
    </citation>
    <scope>NUCLEOTIDE SEQUENCE</scope>
    <source>
        <tissue evidence="8">Whole body</tissue>
    </source>
</reference>
<evidence type="ECO:0000256" key="5">
    <source>
        <dbReference type="SAM" id="Phobius"/>
    </source>
</evidence>
<dbReference type="InterPro" id="IPR000742">
    <property type="entry name" value="EGF"/>
</dbReference>
<dbReference type="InterPro" id="IPR006212">
    <property type="entry name" value="Furin_repeat"/>
</dbReference>
<keyword evidence="5" id="KW-1133">Transmembrane helix</keyword>
<organism evidence="8 9">
    <name type="scientific">Cotesia typhae</name>
    <dbReference type="NCBI Taxonomy" id="2053667"/>
    <lineage>
        <taxon>Eukaryota</taxon>
        <taxon>Metazoa</taxon>
        <taxon>Ecdysozoa</taxon>
        <taxon>Arthropoda</taxon>
        <taxon>Hexapoda</taxon>
        <taxon>Insecta</taxon>
        <taxon>Pterygota</taxon>
        <taxon>Neoptera</taxon>
        <taxon>Endopterygota</taxon>
        <taxon>Hymenoptera</taxon>
        <taxon>Apocrita</taxon>
        <taxon>Ichneumonoidea</taxon>
        <taxon>Braconidae</taxon>
        <taxon>Microgastrinae</taxon>
        <taxon>Cotesia</taxon>
    </lineage>
</organism>
<evidence type="ECO:0000313" key="9">
    <source>
        <dbReference type="Proteomes" id="UP000729913"/>
    </source>
</evidence>
<evidence type="ECO:0000256" key="3">
    <source>
        <dbReference type="ARBA" id="ARBA00023157"/>
    </source>
</evidence>
<keyword evidence="9" id="KW-1185">Reference proteome</keyword>
<dbReference type="PROSITE" id="PS01248">
    <property type="entry name" value="EGF_LAM_1"/>
    <property type="match status" value="1"/>
</dbReference>
<evidence type="ECO:0000259" key="7">
    <source>
        <dbReference type="PROSITE" id="PS50026"/>
    </source>
</evidence>
<keyword evidence="5" id="KW-0812">Transmembrane</keyword>
<dbReference type="PROSITE" id="PS01187">
    <property type="entry name" value="EGF_CA"/>
    <property type="match status" value="1"/>
</dbReference>
<dbReference type="GO" id="GO:0005509">
    <property type="term" value="F:calcium ion binding"/>
    <property type="evidence" value="ECO:0007669"/>
    <property type="project" value="InterPro"/>
</dbReference>
<dbReference type="GO" id="GO:0048731">
    <property type="term" value="P:system development"/>
    <property type="evidence" value="ECO:0007669"/>
    <property type="project" value="UniProtKB-ARBA"/>
</dbReference>
<keyword evidence="6" id="KW-0732">Signal</keyword>
<dbReference type="Proteomes" id="UP000729913">
    <property type="component" value="Unassembled WGS sequence"/>
</dbReference>
<feature type="domain" description="EGF-like" evidence="7">
    <location>
        <begin position="152"/>
        <end position="194"/>
    </location>
</feature>
<dbReference type="InterPro" id="IPR002049">
    <property type="entry name" value="LE_dom"/>
</dbReference>
<name>A0A8J5R6P1_9HYME</name>
<evidence type="ECO:0000256" key="2">
    <source>
        <dbReference type="ARBA" id="ARBA00022837"/>
    </source>
</evidence>
<dbReference type="OrthoDB" id="19903at2759"/>
<dbReference type="GO" id="GO:0048513">
    <property type="term" value="P:animal organ development"/>
    <property type="evidence" value="ECO:0007669"/>
    <property type="project" value="UniProtKB-ARBA"/>
</dbReference>
<comment type="caution">
    <text evidence="8">The sequence shown here is derived from an EMBL/GenBank/DDBJ whole genome shotgun (WGS) entry which is preliminary data.</text>
</comment>
<keyword evidence="1 4" id="KW-0245">EGF-like domain</keyword>
<evidence type="ECO:0000313" key="8">
    <source>
        <dbReference type="EMBL" id="KAG8039284.1"/>
    </source>
</evidence>
<accession>A0A8J5R6P1</accession>
<feature type="chain" id="PRO_5035316594" description="EGF-like domain-containing protein" evidence="6">
    <location>
        <begin position="17"/>
        <end position="385"/>
    </location>
</feature>
<proteinExistence type="predicted"/>
<dbReference type="PROSITE" id="PS51257">
    <property type="entry name" value="PROKAR_LIPOPROTEIN"/>
    <property type="match status" value="1"/>
</dbReference>
<evidence type="ECO:0000256" key="1">
    <source>
        <dbReference type="ARBA" id="ARBA00022536"/>
    </source>
</evidence>
<dbReference type="Pfam" id="PF11938">
    <property type="entry name" value="DUF3456"/>
    <property type="match status" value="1"/>
</dbReference>
<keyword evidence="2" id="KW-0106">Calcium</keyword>
<evidence type="ECO:0000256" key="4">
    <source>
        <dbReference type="PROSITE-ProRule" id="PRU00076"/>
    </source>
</evidence>
<feature type="signal peptide" evidence="6">
    <location>
        <begin position="1"/>
        <end position="16"/>
    </location>
</feature>